<comment type="pathway">
    <text evidence="9">Cofactor biosynthesis; adenosylcobalamin biosynthesis; cob(II)yrinate a,c-diamide from sirohydrochlorin (anaerobic route): step 10/10.</text>
</comment>
<protein>
    <recommendedName>
        <fullName evidence="9">Cobyrinate a,c-diamide synthase</fullName>
        <ecNumber evidence="9">6.3.5.11</ecNumber>
    </recommendedName>
    <alternativeName>
        <fullName evidence="9">Cobyrinic acid a,c-diamide synthetase</fullName>
    </alternativeName>
</protein>
<dbReference type="OrthoDB" id="9764035at2"/>
<evidence type="ECO:0000256" key="3">
    <source>
        <dbReference type="ARBA" id="ARBA00022573"/>
    </source>
</evidence>
<dbReference type="SUPFAM" id="SSF52540">
    <property type="entry name" value="P-loop containing nucleoside triphosphate hydrolases"/>
    <property type="match status" value="1"/>
</dbReference>
<reference evidence="12 13" key="1">
    <citation type="submission" date="2015-12" db="EMBL/GenBank/DDBJ databases">
        <title>Genome sequence of Tistrella mobilis MCCC 1A02139.</title>
        <authorList>
            <person name="Lu L."/>
            <person name="Lai Q."/>
            <person name="Shao Z."/>
            <person name="Qian P."/>
        </authorList>
    </citation>
    <scope>NUCLEOTIDE SEQUENCE [LARGE SCALE GENOMIC DNA]</scope>
    <source>
        <strain evidence="12 13">MCCC 1A02139</strain>
    </source>
</reference>
<dbReference type="NCBIfam" id="NF002204">
    <property type="entry name" value="PRK01077.1"/>
    <property type="match status" value="1"/>
</dbReference>
<dbReference type="Pfam" id="PF07685">
    <property type="entry name" value="GATase_3"/>
    <property type="match status" value="1"/>
</dbReference>
<comment type="miscellaneous">
    <text evidence="9">The a and c carboxylates of cobyrinate are activated for nucleophilic attack via formation of a phosphorylated intermediate by ATP. CbiA catalyzes first the amidation of the c-carboxylate, and then that of the a-carboxylate.</text>
</comment>
<evidence type="ECO:0000256" key="7">
    <source>
        <dbReference type="ARBA" id="ARBA00022842"/>
    </source>
</evidence>
<dbReference type="EMBL" id="LPZR01000111">
    <property type="protein sequence ID" value="KYO53628.1"/>
    <property type="molecule type" value="Genomic_DNA"/>
</dbReference>
<evidence type="ECO:0000256" key="6">
    <source>
        <dbReference type="ARBA" id="ARBA00022840"/>
    </source>
</evidence>
<feature type="domain" description="CobB/CobQ-like glutamine amidotransferase" evidence="11">
    <location>
        <begin position="252"/>
        <end position="441"/>
    </location>
</feature>
<evidence type="ECO:0000256" key="1">
    <source>
        <dbReference type="ARBA" id="ARBA00001946"/>
    </source>
</evidence>
<dbReference type="GO" id="GO:0042242">
    <property type="term" value="F:cobyrinic acid a,c-diamide synthase activity"/>
    <property type="evidence" value="ECO:0007669"/>
    <property type="project" value="UniProtKB-UniRule"/>
</dbReference>
<gene>
    <name evidence="9" type="primary">cbiA</name>
    <name evidence="12" type="ORF">AUP44_26665</name>
</gene>
<feature type="site" description="Increases nucleophilicity of active site Cys" evidence="9">
    <location>
        <position position="436"/>
    </location>
</feature>
<dbReference type="PROSITE" id="PS51274">
    <property type="entry name" value="GATASE_COBBQ"/>
    <property type="match status" value="1"/>
</dbReference>
<evidence type="ECO:0000313" key="12">
    <source>
        <dbReference type="EMBL" id="KYO53628.1"/>
    </source>
</evidence>
<dbReference type="AlphaFoldDB" id="A0A161R4W8"/>
<dbReference type="InterPro" id="IPR011698">
    <property type="entry name" value="GATase_3"/>
</dbReference>
<comment type="similarity">
    <text evidence="2">Belongs to the CobB/CobQ family. CobQ subfamily.</text>
</comment>
<dbReference type="NCBIfam" id="TIGR00379">
    <property type="entry name" value="cobB"/>
    <property type="match status" value="1"/>
</dbReference>
<dbReference type="InterPro" id="IPR029062">
    <property type="entry name" value="Class_I_gatase-like"/>
</dbReference>
<proteinExistence type="inferred from homology"/>
<organism evidence="12 13">
    <name type="scientific">Tistrella mobilis</name>
    <dbReference type="NCBI Taxonomy" id="171437"/>
    <lineage>
        <taxon>Bacteria</taxon>
        <taxon>Pseudomonadati</taxon>
        <taxon>Pseudomonadota</taxon>
        <taxon>Alphaproteobacteria</taxon>
        <taxon>Geminicoccales</taxon>
        <taxon>Geminicoccaceae</taxon>
        <taxon>Tistrella</taxon>
    </lineage>
</organism>
<keyword evidence="6 9" id="KW-0067">ATP-binding</keyword>
<feature type="active site" description="Nucleophile" evidence="9">
    <location>
        <position position="335"/>
    </location>
</feature>
<keyword evidence="8 9" id="KW-0315">Glutamine amidotransferase</keyword>
<evidence type="ECO:0000256" key="9">
    <source>
        <dbReference type="HAMAP-Rule" id="MF_00027"/>
    </source>
</evidence>
<dbReference type="GeneID" id="97243570"/>
<dbReference type="PANTHER" id="PTHR43873">
    <property type="entry name" value="COBYRINATE A,C-DIAMIDE SYNTHASE"/>
    <property type="match status" value="1"/>
</dbReference>
<comment type="caution">
    <text evidence="12">The sequence shown here is derived from an EMBL/GenBank/DDBJ whole genome shotgun (WGS) entry which is preliminary data.</text>
</comment>
<dbReference type="Proteomes" id="UP000075787">
    <property type="component" value="Unassembled WGS sequence"/>
</dbReference>
<name>A0A161R4W8_9PROT</name>
<comment type="similarity">
    <text evidence="9">Belongs to the CobB/CbiA family.</text>
</comment>
<comment type="domain">
    <text evidence="9">Comprises of two domains. The C-terminal domain contains the binding site for glutamine and catalyzes the hydrolysis of this substrate to glutamate and ammonia. The N-terminal domain is anticipated to bind ATP and cobyrinate and catalyzes the ultimate synthesis of the diamide product. The ammonia produced via the glutaminase domain is probably translocated to the adjacent domain via a molecular tunnel, where it reacts with an activated intermediate.</text>
</comment>
<evidence type="ECO:0000259" key="11">
    <source>
        <dbReference type="Pfam" id="PF07685"/>
    </source>
</evidence>
<evidence type="ECO:0000259" key="10">
    <source>
        <dbReference type="Pfam" id="PF01656"/>
    </source>
</evidence>
<accession>A0A161R4W8</accession>
<dbReference type="PANTHER" id="PTHR43873:SF1">
    <property type="entry name" value="COBYRINATE A,C-DIAMIDE SYNTHASE"/>
    <property type="match status" value="1"/>
</dbReference>
<dbReference type="Gene3D" id="3.40.50.300">
    <property type="entry name" value="P-loop containing nucleotide triphosphate hydrolases"/>
    <property type="match status" value="1"/>
</dbReference>
<dbReference type="GO" id="GO:0005524">
    <property type="term" value="F:ATP binding"/>
    <property type="evidence" value="ECO:0007669"/>
    <property type="project" value="UniProtKB-UniRule"/>
</dbReference>
<dbReference type="InterPro" id="IPR027417">
    <property type="entry name" value="P-loop_NTPase"/>
</dbReference>
<evidence type="ECO:0000313" key="13">
    <source>
        <dbReference type="Proteomes" id="UP000075787"/>
    </source>
</evidence>
<keyword evidence="5 9" id="KW-0547">Nucleotide-binding</keyword>
<dbReference type="InterPro" id="IPR002586">
    <property type="entry name" value="CobQ/CobB/MinD/ParA_Nub-bd_dom"/>
</dbReference>
<sequence>MTPPPALILAAPASSGGKTTMTLGLLRAFRRRGLGPVAAKIGPDYIDPAFHEVAAGRPSVNLDGWAMAPGRLARLIEMQAPAGLLAIEGVMGLFDGAPAPGASGDGSAAALARMFSLPVLLVVDAGAQARSAAALIHGFRSFDPAVQVAAVIFNRVGGPGHRRVLAAAAAEAGVPALGFVPRRADIALPSRHLGLVQARETTDLEALLDRLADLVAAHVDLDAVAALARPASLGARLVAAEPGPAVPPPGGRIALARDDAFAFIYPHLLADWHAAGAEVLPFSPLAGQAPDPSADAVWLPGGYPELHAGRLATDRAWVRGLVAARDRGAVIFGECGGYMALGQGLTDADGRDWPMAGLLGLSTSFAARRLHLGYRLGRMVAGPLEGRLWRGHEFHYATITAERGDPLWSSVEDATGAAVEGAQGLRAGRVAGSFLHLIAAGQSVAG</sequence>
<dbReference type="GO" id="GO:0009236">
    <property type="term" value="P:cobalamin biosynthetic process"/>
    <property type="evidence" value="ECO:0007669"/>
    <property type="project" value="UniProtKB-UniRule"/>
</dbReference>
<dbReference type="InterPro" id="IPR004484">
    <property type="entry name" value="CbiA/CobB_synth"/>
</dbReference>
<keyword evidence="4 9" id="KW-0436">Ligase</keyword>
<evidence type="ECO:0000256" key="2">
    <source>
        <dbReference type="ARBA" id="ARBA00006205"/>
    </source>
</evidence>
<dbReference type="EC" id="6.3.5.11" evidence="9"/>
<dbReference type="SUPFAM" id="SSF52317">
    <property type="entry name" value="Class I glutamine amidotransferase-like"/>
    <property type="match status" value="1"/>
</dbReference>
<keyword evidence="7 9" id="KW-0460">Magnesium</keyword>
<comment type="cofactor">
    <cofactor evidence="1 9">
        <name>Mg(2+)</name>
        <dbReference type="ChEBI" id="CHEBI:18420"/>
    </cofactor>
</comment>
<keyword evidence="3 9" id="KW-0169">Cobalamin biosynthesis</keyword>
<evidence type="ECO:0000256" key="5">
    <source>
        <dbReference type="ARBA" id="ARBA00022741"/>
    </source>
</evidence>
<comment type="catalytic activity">
    <reaction evidence="9">
        <text>cob(II)yrinate + 2 L-glutamine + 2 ATP + 2 H2O = cob(II)yrinate a,c diamide + 2 L-glutamate + 2 ADP + 2 phosphate + 2 H(+)</text>
        <dbReference type="Rhea" id="RHEA:26289"/>
        <dbReference type="ChEBI" id="CHEBI:15377"/>
        <dbReference type="ChEBI" id="CHEBI:15378"/>
        <dbReference type="ChEBI" id="CHEBI:29985"/>
        <dbReference type="ChEBI" id="CHEBI:30616"/>
        <dbReference type="ChEBI" id="CHEBI:43474"/>
        <dbReference type="ChEBI" id="CHEBI:58359"/>
        <dbReference type="ChEBI" id="CHEBI:58537"/>
        <dbReference type="ChEBI" id="CHEBI:58894"/>
        <dbReference type="ChEBI" id="CHEBI:456216"/>
        <dbReference type="EC" id="6.3.5.11"/>
    </reaction>
</comment>
<dbReference type="RefSeq" id="WP_062763558.1">
    <property type="nucleotide sequence ID" value="NZ_CP121045.1"/>
</dbReference>
<feature type="domain" description="CobQ/CobB/MinD/ParA nucleotide binding" evidence="10">
    <location>
        <begin position="8"/>
        <end position="193"/>
    </location>
</feature>
<evidence type="ECO:0000256" key="8">
    <source>
        <dbReference type="ARBA" id="ARBA00022962"/>
    </source>
</evidence>
<evidence type="ECO:0000256" key="4">
    <source>
        <dbReference type="ARBA" id="ARBA00022598"/>
    </source>
</evidence>
<dbReference type="UniPathway" id="UPA00148">
    <property type="reaction ID" value="UER00231"/>
</dbReference>
<dbReference type="HAMAP" id="MF_00027">
    <property type="entry name" value="CobB_CbiA"/>
    <property type="match status" value="1"/>
</dbReference>
<dbReference type="Pfam" id="PF01656">
    <property type="entry name" value="CbiA"/>
    <property type="match status" value="1"/>
</dbReference>
<comment type="function">
    <text evidence="9">Catalyzes the ATP-dependent amidation of the two carboxylate groups at positions a and c of cobyrinate, using either L-glutamine or ammonia as the nitrogen source.</text>
</comment>